<dbReference type="InterPro" id="IPR000182">
    <property type="entry name" value="GNAT_dom"/>
</dbReference>
<dbReference type="PROSITE" id="PS51186">
    <property type="entry name" value="GNAT"/>
    <property type="match status" value="1"/>
</dbReference>
<comment type="caution">
    <text evidence="4">The sequence shown here is derived from an EMBL/GenBank/DDBJ whole genome shotgun (WGS) entry which is preliminary data.</text>
</comment>
<dbReference type="Gene3D" id="3.40.630.30">
    <property type="match status" value="1"/>
</dbReference>
<evidence type="ECO:0000313" key="5">
    <source>
        <dbReference type="Proteomes" id="UP001293718"/>
    </source>
</evidence>
<dbReference type="InterPro" id="IPR017534">
    <property type="entry name" value="GNAT-acetyltransferase"/>
</dbReference>
<dbReference type="InterPro" id="IPR004218">
    <property type="entry name" value="GSHS_ATP-bd"/>
</dbReference>
<dbReference type="Pfam" id="PF02955">
    <property type="entry name" value="GSH-S_ATP"/>
    <property type="match status" value="1"/>
</dbReference>
<name>A0ABU5IHW5_9BURK</name>
<evidence type="ECO:0000259" key="3">
    <source>
        <dbReference type="PROSITE" id="PS51186"/>
    </source>
</evidence>
<dbReference type="Gene3D" id="3.30.470.20">
    <property type="entry name" value="ATP-grasp fold, B domain"/>
    <property type="match status" value="2"/>
</dbReference>
<dbReference type="InterPro" id="IPR016181">
    <property type="entry name" value="Acyl_CoA_acyltransferase"/>
</dbReference>
<dbReference type="EMBL" id="JAXOJX010000034">
    <property type="protein sequence ID" value="MDZ5458757.1"/>
    <property type="molecule type" value="Genomic_DNA"/>
</dbReference>
<dbReference type="Pfam" id="PF00583">
    <property type="entry name" value="Acetyltransf_1"/>
    <property type="match status" value="1"/>
</dbReference>
<keyword evidence="5" id="KW-1185">Reference proteome</keyword>
<feature type="domain" description="N-acetyltransferase" evidence="3">
    <location>
        <begin position="132"/>
        <end position="298"/>
    </location>
</feature>
<keyword evidence="1" id="KW-0547">Nucleotide-binding</keyword>
<dbReference type="CDD" id="cd04301">
    <property type="entry name" value="NAT_SF"/>
    <property type="match status" value="1"/>
</dbReference>
<reference evidence="4 5" key="1">
    <citation type="submission" date="2023-11" db="EMBL/GenBank/DDBJ databases">
        <title>Draft genome of Azohydromonas lata strain H1 (DSM1123), a polyhydroxyalkanoate producer.</title>
        <authorList>
            <person name="Traversa D."/>
            <person name="D'Addabbo P."/>
            <person name="Pazzani C."/>
            <person name="Manzari C."/>
            <person name="Chiara M."/>
            <person name="Scrascia M."/>
        </authorList>
    </citation>
    <scope>NUCLEOTIDE SEQUENCE [LARGE SCALE GENOMIC DNA]</scope>
    <source>
        <strain evidence="4 5">H1</strain>
    </source>
</reference>
<evidence type="ECO:0000313" key="4">
    <source>
        <dbReference type="EMBL" id="MDZ5458757.1"/>
    </source>
</evidence>
<evidence type="ECO:0000256" key="1">
    <source>
        <dbReference type="PROSITE-ProRule" id="PRU00409"/>
    </source>
</evidence>
<dbReference type="SUPFAM" id="SSF55729">
    <property type="entry name" value="Acyl-CoA N-acyltransferases (Nat)"/>
    <property type="match status" value="1"/>
</dbReference>
<dbReference type="PANTHER" id="PTHR21621:SF0">
    <property type="entry name" value="BETA-CITRYLGLUTAMATE SYNTHASE B-RELATED"/>
    <property type="match status" value="1"/>
</dbReference>
<keyword evidence="1" id="KW-0067">ATP-binding</keyword>
<protein>
    <submittedName>
        <fullName evidence="4">N-acetylglutaminylglutamine synthetase</fullName>
    </submittedName>
</protein>
<evidence type="ECO:0000259" key="2">
    <source>
        <dbReference type="PROSITE" id="PS50975"/>
    </source>
</evidence>
<organism evidence="4 5">
    <name type="scientific">Azohydromonas lata</name>
    <dbReference type="NCBI Taxonomy" id="45677"/>
    <lineage>
        <taxon>Bacteria</taxon>
        <taxon>Pseudomonadati</taxon>
        <taxon>Pseudomonadota</taxon>
        <taxon>Betaproteobacteria</taxon>
        <taxon>Burkholderiales</taxon>
        <taxon>Sphaerotilaceae</taxon>
        <taxon>Azohydromonas</taxon>
    </lineage>
</organism>
<gene>
    <name evidence="4" type="primary">ngg</name>
    <name evidence="4" type="ORF">SM757_19435</name>
</gene>
<dbReference type="Proteomes" id="UP001293718">
    <property type="component" value="Unassembled WGS sequence"/>
</dbReference>
<accession>A0ABU5IHW5</accession>
<dbReference type="SUPFAM" id="SSF56059">
    <property type="entry name" value="Glutathione synthetase ATP-binding domain-like"/>
    <property type="match status" value="1"/>
</dbReference>
<dbReference type="NCBIfam" id="TIGR03103">
    <property type="entry name" value="trio_acet_GNAT"/>
    <property type="match status" value="1"/>
</dbReference>
<dbReference type="RefSeq" id="WP_322466754.1">
    <property type="nucleotide sequence ID" value="NZ_JAXOJX010000034.1"/>
</dbReference>
<dbReference type="InterPro" id="IPR011761">
    <property type="entry name" value="ATP-grasp"/>
</dbReference>
<dbReference type="PROSITE" id="PS50975">
    <property type="entry name" value="ATP_GRASP"/>
    <property type="match status" value="1"/>
</dbReference>
<dbReference type="PANTHER" id="PTHR21621">
    <property type="entry name" value="RIBOSOMAL PROTEIN S6 MODIFICATION PROTEIN"/>
    <property type="match status" value="1"/>
</dbReference>
<proteinExistence type="predicted"/>
<sequence length="594" mass="64151">MDEHQTRPHEGAGEDRLMNLLHSTASRAPATPALLRSPAADGPPSADAAQPAQPWADFGWGRLLFAPALASPADIARTLLQEAPDRRDIALYVESPQLVLAEAPNELFLDPSLLLRHALDALEPLPPPPPGVALRPLATRGDVAAANRLYRQRGMLPLDPATAWAQRQHDALAYFVAEDEASGEVVGTVLGLDHALAFGDPQGGSSLWALAVDPQSRTAGIGQALVHHVMDHFARRGRRFLDLSVMHDNHQAIALYEKLGFEPATGFLVKRKNAHNQRIFDGGSEVAGLNVYARVIVDEARRRGIGVEVLDAEAGIFKLRHFGNEILCRESLTDLTGGVAMSWCQDKALTLRRLSAVGLRVPHQQRAGDVQADAAFLREHGAVVVKPLQGEQGRGISVDVRDEATLAQAVERAAAEGGPVLLEEFCAGEDLRIVVIGYRVVAAAVRRPAQVTGDGRSSVRELIERHSARRAAATSGESRIPLDAETERCLATQGFTWDSVPAEGQVVRARLTANLHTGGTIHDVTAQLHPRLREAAESAARALRIPVTGLDFLVPAVDQPDYVVIEANERPGLANHEPQPVVQRFVDLLFPQTV</sequence>
<feature type="domain" description="ATP-grasp" evidence="2">
    <location>
        <begin position="351"/>
        <end position="594"/>
    </location>
</feature>